<organism evidence="2 3">
    <name type="scientific">Pseudalkalibacillus berkeleyi</name>
    <dbReference type="NCBI Taxonomy" id="1069813"/>
    <lineage>
        <taxon>Bacteria</taxon>
        <taxon>Bacillati</taxon>
        <taxon>Bacillota</taxon>
        <taxon>Bacilli</taxon>
        <taxon>Bacillales</taxon>
        <taxon>Fictibacillaceae</taxon>
        <taxon>Pseudalkalibacillus</taxon>
    </lineage>
</organism>
<evidence type="ECO:0000256" key="1">
    <source>
        <dbReference type="SAM" id="Phobius"/>
    </source>
</evidence>
<feature type="transmembrane region" description="Helical" evidence="1">
    <location>
        <begin position="106"/>
        <end position="125"/>
    </location>
</feature>
<dbReference type="Pfam" id="PF13789">
    <property type="entry name" value="DUF4181"/>
    <property type="match status" value="1"/>
</dbReference>
<sequence length="128" mass="15510">MNFFTGVSLVTLIAIYLWISQYYLKRHLGIQNKWRWLLSEDRNKLAVMIDVIILVLFIFTYMFFNFEENHYSTMVRVSPMFMLFFLQNINQGIEKFLVHRSDQSYYHNWLGAFVILVTFIIMFIGEQQ</sequence>
<proteinExistence type="predicted"/>
<keyword evidence="1" id="KW-1133">Transmembrane helix</keyword>
<feature type="transmembrane region" description="Helical" evidence="1">
    <location>
        <begin position="45"/>
        <end position="64"/>
    </location>
</feature>
<feature type="transmembrane region" description="Helical" evidence="1">
    <location>
        <begin position="6"/>
        <end position="24"/>
    </location>
</feature>
<name>A0ABS9GXX8_9BACL</name>
<dbReference type="RefSeq" id="WP_236331208.1">
    <property type="nucleotide sequence ID" value="NZ_JAKIJS010000001.1"/>
</dbReference>
<dbReference type="Proteomes" id="UP001649381">
    <property type="component" value="Unassembled WGS sequence"/>
</dbReference>
<gene>
    <name evidence="2" type="ORF">L2716_01865</name>
</gene>
<dbReference type="EMBL" id="JAKIJS010000001">
    <property type="protein sequence ID" value="MCF6136458.1"/>
    <property type="molecule type" value="Genomic_DNA"/>
</dbReference>
<comment type="caution">
    <text evidence="2">The sequence shown here is derived from an EMBL/GenBank/DDBJ whole genome shotgun (WGS) entry which is preliminary data.</text>
</comment>
<keyword evidence="1" id="KW-0472">Membrane</keyword>
<accession>A0ABS9GXX8</accession>
<keyword evidence="3" id="KW-1185">Reference proteome</keyword>
<protein>
    <submittedName>
        <fullName evidence="2">DUF4181 domain-containing protein</fullName>
    </submittedName>
</protein>
<keyword evidence="1" id="KW-0812">Transmembrane</keyword>
<evidence type="ECO:0000313" key="3">
    <source>
        <dbReference type="Proteomes" id="UP001649381"/>
    </source>
</evidence>
<evidence type="ECO:0000313" key="2">
    <source>
        <dbReference type="EMBL" id="MCF6136458.1"/>
    </source>
</evidence>
<dbReference type="InterPro" id="IPR025441">
    <property type="entry name" value="DUF4181"/>
</dbReference>
<reference evidence="2 3" key="1">
    <citation type="submission" date="2022-01" db="EMBL/GenBank/DDBJ databases">
        <title>Alkalihalobacillus sp. EGI L200015, a novel bacterium isolated from a salt lake sediment.</title>
        <authorList>
            <person name="Gao L."/>
            <person name="Fang B.-Z."/>
            <person name="Li W.-J."/>
        </authorList>
    </citation>
    <scope>NUCLEOTIDE SEQUENCE [LARGE SCALE GENOMIC DNA]</scope>
    <source>
        <strain evidence="2 3">KCTC 12718</strain>
    </source>
</reference>